<dbReference type="Proteomes" id="UP000824134">
    <property type="component" value="Unassembled WGS sequence"/>
</dbReference>
<reference evidence="1" key="1">
    <citation type="journal article" date="2021" name="PeerJ">
        <title>Extensive microbial diversity within the chicken gut microbiome revealed by metagenomics and culture.</title>
        <authorList>
            <person name="Gilroy R."/>
            <person name="Ravi A."/>
            <person name="Getino M."/>
            <person name="Pursley I."/>
            <person name="Horton D.L."/>
            <person name="Alikhan N.F."/>
            <person name="Baker D."/>
            <person name="Gharbi K."/>
            <person name="Hall N."/>
            <person name="Watson M."/>
            <person name="Adriaenssens E.M."/>
            <person name="Foster-Nyarko E."/>
            <person name="Jarju S."/>
            <person name="Secka A."/>
            <person name="Antonio M."/>
            <person name="Oren A."/>
            <person name="Chaudhuri R.R."/>
            <person name="La Ragione R."/>
            <person name="Hildebrand F."/>
            <person name="Pallen M.J."/>
        </authorList>
    </citation>
    <scope>NUCLEOTIDE SEQUENCE</scope>
    <source>
        <strain evidence="1">ChiHjej12B11-9195</strain>
    </source>
</reference>
<evidence type="ECO:0000313" key="1">
    <source>
        <dbReference type="EMBL" id="HIY95461.1"/>
    </source>
</evidence>
<reference evidence="1" key="2">
    <citation type="submission" date="2021-04" db="EMBL/GenBank/DDBJ databases">
        <authorList>
            <person name="Gilroy R."/>
        </authorList>
    </citation>
    <scope>NUCLEOTIDE SEQUENCE</scope>
    <source>
        <strain evidence="1">ChiHjej12B11-9195</strain>
    </source>
</reference>
<dbReference type="EMBL" id="DXCN01000055">
    <property type="protein sequence ID" value="HIY95461.1"/>
    <property type="molecule type" value="Genomic_DNA"/>
</dbReference>
<name>A0A9D2CRC8_9MICC</name>
<gene>
    <name evidence="1" type="ORF">H9821_07355</name>
</gene>
<protein>
    <submittedName>
        <fullName evidence="1">Uncharacterized protein</fullName>
    </submittedName>
</protein>
<organism evidence="1 2">
    <name type="scientific">Candidatus Rothia avicola</name>
    <dbReference type="NCBI Taxonomy" id="2840478"/>
    <lineage>
        <taxon>Bacteria</taxon>
        <taxon>Bacillati</taxon>
        <taxon>Actinomycetota</taxon>
        <taxon>Actinomycetes</taxon>
        <taxon>Micrococcales</taxon>
        <taxon>Micrococcaceae</taxon>
        <taxon>Rothia</taxon>
    </lineage>
</organism>
<accession>A0A9D2CRC8</accession>
<proteinExistence type="predicted"/>
<dbReference type="AlphaFoldDB" id="A0A9D2CRC8"/>
<sequence length="281" mass="31741">MPRKKHRGIWPIDLPKIKQHVLTGMYDGIRTEYDTFYREKLKAHTRQVEEAELWWVAKPMAILASHAKETLPETQTLADNRPSLAGIVIFDGGTGITTEWRDAPDHTIKTSAFGQTVYPQVEVIGLIWAQDTVLGLTDSQIVPPVDPTDKAFIVALSRTAQAHLEKLLITTWLLSEQPHIGVARHQRIPAAGQAGLPKHQPEIRVVRLRETVTHPEPWESESAKEGKKWAMKHRTVVSGHWRNQPYGPGRASKKPIYIEPYLKGPSDAPIIVRPTVKVWSR</sequence>
<evidence type="ECO:0000313" key="2">
    <source>
        <dbReference type="Proteomes" id="UP000824134"/>
    </source>
</evidence>
<comment type="caution">
    <text evidence="1">The sequence shown here is derived from an EMBL/GenBank/DDBJ whole genome shotgun (WGS) entry which is preliminary data.</text>
</comment>